<organism evidence="1 2">
    <name type="scientific">Boletus reticuloceps</name>
    <dbReference type="NCBI Taxonomy" id="495285"/>
    <lineage>
        <taxon>Eukaryota</taxon>
        <taxon>Fungi</taxon>
        <taxon>Dikarya</taxon>
        <taxon>Basidiomycota</taxon>
        <taxon>Agaricomycotina</taxon>
        <taxon>Agaricomycetes</taxon>
        <taxon>Agaricomycetidae</taxon>
        <taxon>Boletales</taxon>
        <taxon>Boletineae</taxon>
        <taxon>Boletaceae</taxon>
        <taxon>Boletoideae</taxon>
        <taxon>Boletus</taxon>
    </lineage>
</organism>
<gene>
    <name evidence="1" type="ORF">JVT61DRAFT_5704</name>
</gene>
<dbReference type="EMBL" id="JAGFBS010000002">
    <property type="protein sequence ID" value="KAG6381298.1"/>
    <property type="molecule type" value="Genomic_DNA"/>
</dbReference>
<sequence length="128" mass="13558">MSATAAGISSPLLAPALSGGDTSPFLWRSGAILGRSPCSCCWCVNSRDDRTIAFAGMLTGALGTHGLKRRAGITAADLHAWETASTYAILHTSLCRTSDTNGWCDVFGKHHGARSAAVRILYNYRVDD</sequence>
<comment type="caution">
    <text evidence="1">The sequence shown here is derived from an EMBL/GenBank/DDBJ whole genome shotgun (WGS) entry which is preliminary data.</text>
</comment>
<dbReference type="AlphaFoldDB" id="A0A8I2Z207"/>
<keyword evidence="2" id="KW-1185">Reference proteome</keyword>
<dbReference type="OrthoDB" id="269173at2759"/>
<evidence type="ECO:0000313" key="2">
    <source>
        <dbReference type="Proteomes" id="UP000683000"/>
    </source>
</evidence>
<accession>A0A8I2Z207</accession>
<protein>
    <submittedName>
        <fullName evidence="1">Uncharacterized protein</fullName>
    </submittedName>
</protein>
<reference evidence="1" key="1">
    <citation type="submission" date="2021-03" db="EMBL/GenBank/DDBJ databases">
        <title>Evolutionary innovations through gain and loss of genes in the ectomycorrhizal Boletales.</title>
        <authorList>
            <person name="Wu G."/>
            <person name="Miyauchi S."/>
            <person name="Morin E."/>
            <person name="Yang Z.-L."/>
            <person name="Xu J."/>
            <person name="Martin F.M."/>
        </authorList>
    </citation>
    <scope>NUCLEOTIDE SEQUENCE</scope>
    <source>
        <strain evidence="1">BR01</strain>
    </source>
</reference>
<name>A0A8I2Z207_9AGAM</name>
<evidence type="ECO:0000313" key="1">
    <source>
        <dbReference type="EMBL" id="KAG6381298.1"/>
    </source>
</evidence>
<proteinExistence type="predicted"/>
<dbReference type="Proteomes" id="UP000683000">
    <property type="component" value="Unassembled WGS sequence"/>
</dbReference>